<evidence type="ECO:0000313" key="3">
    <source>
        <dbReference type="Proteomes" id="UP001366503"/>
    </source>
</evidence>
<evidence type="ECO:0000313" key="2">
    <source>
        <dbReference type="EMBL" id="MEI9402546.1"/>
    </source>
</evidence>
<reference evidence="2 3" key="1">
    <citation type="submission" date="2022-12" db="EMBL/GenBank/DDBJ databases">
        <authorList>
            <person name="Muema E."/>
        </authorList>
    </citation>
    <scope>NUCLEOTIDE SEQUENCE [LARGE SCALE GENOMIC DNA]</scope>
    <source>
        <strain evidence="3">1330</strain>
    </source>
</reference>
<dbReference type="NCBIfam" id="NF047722">
    <property type="entry name" value="T3LHypDht"/>
    <property type="match status" value="1"/>
</dbReference>
<dbReference type="PANTHER" id="PTHR33442:SF5">
    <property type="entry name" value="BIFUNCTIONAL TRANS-3-HYDROXY-L-PROLINE DEHYDRATASE_2-EPIMERASE"/>
    <property type="match status" value="1"/>
</dbReference>
<gene>
    <name evidence="2" type="ORF">O7A05_10290</name>
</gene>
<protein>
    <submittedName>
        <fullName evidence="2">Proline racemase family protein</fullName>
    </submittedName>
</protein>
<organism evidence="2 3">
    <name type="scientific">Mesorhizobium argentiipisi</name>
    <dbReference type="NCBI Taxonomy" id="3015175"/>
    <lineage>
        <taxon>Bacteria</taxon>
        <taxon>Pseudomonadati</taxon>
        <taxon>Pseudomonadota</taxon>
        <taxon>Alphaproteobacteria</taxon>
        <taxon>Hyphomicrobiales</taxon>
        <taxon>Phyllobacteriaceae</taxon>
        <taxon>Mesorhizobium</taxon>
    </lineage>
</organism>
<dbReference type="Proteomes" id="UP001366503">
    <property type="component" value="Unassembled WGS sequence"/>
</dbReference>
<keyword evidence="3" id="KW-1185">Reference proteome</keyword>
<dbReference type="PIRSF" id="PIRSF029792">
    <property type="entry name" value="Pro_racemase"/>
    <property type="match status" value="1"/>
</dbReference>
<name>A0ABU8K9Z6_9HYPH</name>
<dbReference type="SFLD" id="SFLDS00028">
    <property type="entry name" value="Proline_Racemase"/>
    <property type="match status" value="1"/>
</dbReference>
<proteinExistence type="inferred from homology"/>
<sequence>MRTSKVIHVVTCHAEGEVGDVIVGGVAPPPGDTVWAQSRFIAEDETLRNFVLNEPRGGVFRHVNLLVPPKNPKAQMGWIIMEPADTPPMSGSNSICVATVLLDTGIIPMQEPITRMVLEPPGGLIEVEAECRDGKAERIRVRNVASFADKLDVKLEVDGLGTLTVDTAYGGDSFVLVDAASLGFALRPDEARDLAQTGMRITKAANEQLGFEHPAAAWTHISFCQLTNPVVMKDGILTGKNAVAIRPGKIDRSPTGTGCSARMAVLHAKRQLKVGQPFVGTSLIDTEFQCSIDSLVDINGKPGIRPIISGRAWVVGTAQLMVDPTDPFQTGYRLADTWPMNL</sequence>
<accession>A0ABU8K9Z6</accession>
<evidence type="ECO:0000256" key="1">
    <source>
        <dbReference type="ARBA" id="ARBA00007529"/>
    </source>
</evidence>
<dbReference type="Pfam" id="PF05544">
    <property type="entry name" value="Pro_racemase"/>
    <property type="match status" value="1"/>
</dbReference>
<dbReference type="EMBL" id="JAPYKO010000005">
    <property type="protein sequence ID" value="MEI9402546.1"/>
    <property type="molecule type" value="Genomic_DNA"/>
</dbReference>
<dbReference type="SUPFAM" id="SSF54506">
    <property type="entry name" value="Diaminopimelate epimerase-like"/>
    <property type="match status" value="1"/>
</dbReference>
<dbReference type="Gene3D" id="3.10.310.10">
    <property type="entry name" value="Diaminopimelate Epimerase, Chain A, domain 1"/>
    <property type="match status" value="2"/>
</dbReference>
<dbReference type="InterPro" id="IPR008794">
    <property type="entry name" value="Pro_racemase_fam"/>
</dbReference>
<comment type="similarity">
    <text evidence="1">Belongs to the proline racemase family.</text>
</comment>
<dbReference type="PANTHER" id="PTHR33442">
    <property type="entry name" value="TRANS-3-HYDROXY-L-PROLINE DEHYDRATASE"/>
    <property type="match status" value="1"/>
</dbReference>
<comment type="caution">
    <text evidence="2">The sequence shown here is derived from an EMBL/GenBank/DDBJ whole genome shotgun (WGS) entry which is preliminary data.</text>
</comment>
<dbReference type="RefSeq" id="WP_337092916.1">
    <property type="nucleotide sequence ID" value="NZ_JAPYKO010000005.1"/>
</dbReference>